<dbReference type="InterPro" id="IPR052290">
    <property type="entry name" value="Sphingo_C9-MT"/>
</dbReference>
<dbReference type="OrthoDB" id="412182at2759"/>
<evidence type="ECO:0000256" key="11">
    <source>
        <dbReference type="ARBA" id="ARBA00022989"/>
    </source>
</evidence>
<dbReference type="CDD" id="cd02440">
    <property type="entry name" value="AdoMet_MTases"/>
    <property type="match status" value="1"/>
</dbReference>
<evidence type="ECO:0000256" key="8">
    <source>
        <dbReference type="ARBA" id="ARBA00022691"/>
    </source>
</evidence>
<keyword evidence="12" id="KW-0443">Lipid metabolism</keyword>
<keyword evidence="7" id="KW-0808">Transferase</keyword>
<evidence type="ECO:0000256" key="7">
    <source>
        <dbReference type="ARBA" id="ARBA00022679"/>
    </source>
</evidence>
<comment type="caution">
    <text evidence="17">The sequence shown here is derived from an EMBL/GenBank/DDBJ whole genome shotgun (WGS) entry which is preliminary data.</text>
</comment>
<protein>
    <recommendedName>
        <fullName evidence="14">sphingolipid C(9)-methyltransferase</fullName>
        <ecNumber evidence="14">2.1.1.317</ecNumber>
    </recommendedName>
</protein>
<comment type="similarity">
    <text evidence="4">Belongs to the CFA/CMAS family.</text>
</comment>
<comment type="subcellular location">
    <subcellularLocation>
        <location evidence="1">Membrane</location>
        <topology evidence="1">Multi-pass membrane protein</topology>
    </subcellularLocation>
</comment>
<organism evidence="17 18">
    <name type="scientific">Taphrina deformans (strain PYCC 5710 / ATCC 11124 / CBS 356.35 / IMI 108563 / JCM 9778 / NBRC 8474)</name>
    <name type="common">Peach leaf curl fungus</name>
    <name type="synonym">Lalaria deformans</name>
    <dbReference type="NCBI Taxonomy" id="1097556"/>
    <lineage>
        <taxon>Eukaryota</taxon>
        <taxon>Fungi</taxon>
        <taxon>Dikarya</taxon>
        <taxon>Ascomycota</taxon>
        <taxon>Taphrinomycotina</taxon>
        <taxon>Taphrinomycetes</taxon>
        <taxon>Taphrinales</taxon>
        <taxon>Taphrinaceae</taxon>
        <taxon>Taphrina</taxon>
    </lineage>
</organism>
<keyword evidence="18" id="KW-1185">Reference proteome</keyword>
<dbReference type="SUPFAM" id="SSF53335">
    <property type="entry name" value="S-adenosyl-L-methionine-dependent methyltransferases"/>
    <property type="match status" value="1"/>
</dbReference>
<dbReference type="VEuPathDB" id="FungiDB:TAPDE_000484"/>
<dbReference type="GO" id="GO:0016020">
    <property type="term" value="C:membrane"/>
    <property type="evidence" value="ECO:0007669"/>
    <property type="project" value="UniProtKB-SubCell"/>
</dbReference>
<dbReference type="GO" id="GO:0006665">
    <property type="term" value="P:sphingolipid metabolic process"/>
    <property type="evidence" value="ECO:0007669"/>
    <property type="project" value="UniProtKB-KW"/>
</dbReference>
<evidence type="ECO:0000256" key="3">
    <source>
        <dbReference type="ARBA" id="ARBA00004991"/>
    </source>
</evidence>
<evidence type="ECO:0000256" key="15">
    <source>
        <dbReference type="SAM" id="MobiDB-lite"/>
    </source>
</evidence>
<dbReference type="STRING" id="1097556.R4X6M7"/>
<dbReference type="EMBL" id="CAHR02000016">
    <property type="protein sequence ID" value="CCG80841.1"/>
    <property type="molecule type" value="Genomic_DNA"/>
</dbReference>
<proteinExistence type="inferred from homology"/>
<evidence type="ECO:0000256" key="16">
    <source>
        <dbReference type="SAM" id="Phobius"/>
    </source>
</evidence>
<accession>R4X6M7</accession>
<dbReference type="Gene3D" id="3.40.50.150">
    <property type="entry name" value="Vaccinia Virus protein VP39"/>
    <property type="match status" value="1"/>
</dbReference>
<reference evidence="17 18" key="1">
    <citation type="journal article" date="2013" name="MBio">
        <title>Genome sequencing of the plant pathogen Taphrina deformans, the causal agent of peach leaf curl.</title>
        <authorList>
            <person name="Cisse O.H."/>
            <person name="Almeida J.M.G.C.F."/>
            <person name="Fonseca A."/>
            <person name="Kumar A.A."/>
            <person name="Salojaervi J."/>
            <person name="Overmyer K."/>
            <person name="Hauser P.M."/>
            <person name="Pagni M."/>
        </authorList>
    </citation>
    <scope>NUCLEOTIDE SEQUENCE [LARGE SCALE GENOMIC DNA]</scope>
    <source>
        <strain evidence="18">PYCC 5710 / ATCC 11124 / CBS 356.35 / IMI 108563 / JCM 9778 / NBRC 8474</strain>
    </source>
</reference>
<gene>
    <name evidence="17" type="ORF">TAPDE_000484</name>
</gene>
<keyword evidence="10" id="KW-0746">Sphingolipid metabolism</keyword>
<dbReference type="Pfam" id="PF02353">
    <property type="entry name" value="CMAS"/>
    <property type="match status" value="2"/>
</dbReference>
<evidence type="ECO:0000256" key="14">
    <source>
        <dbReference type="ARBA" id="ARBA00039020"/>
    </source>
</evidence>
<evidence type="ECO:0000256" key="5">
    <source>
        <dbReference type="ARBA" id="ARBA00022516"/>
    </source>
</evidence>
<dbReference type="Proteomes" id="UP000013776">
    <property type="component" value="Unassembled WGS sequence"/>
</dbReference>
<evidence type="ECO:0000313" key="18">
    <source>
        <dbReference type="Proteomes" id="UP000013776"/>
    </source>
</evidence>
<evidence type="ECO:0000256" key="13">
    <source>
        <dbReference type="ARBA" id="ARBA00023136"/>
    </source>
</evidence>
<evidence type="ECO:0000256" key="12">
    <source>
        <dbReference type="ARBA" id="ARBA00023098"/>
    </source>
</evidence>
<dbReference type="GO" id="GO:0032259">
    <property type="term" value="P:methylation"/>
    <property type="evidence" value="ECO:0007669"/>
    <property type="project" value="UniProtKB-KW"/>
</dbReference>
<evidence type="ECO:0000256" key="6">
    <source>
        <dbReference type="ARBA" id="ARBA00022603"/>
    </source>
</evidence>
<keyword evidence="9 16" id="KW-0812">Transmembrane</keyword>
<keyword evidence="6" id="KW-0489">Methyltransferase</keyword>
<evidence type="ECO:0000256" key="10">
    <source>
        <dbReference type="ARBA" id="ARBA00022919"/>
    </source>
</evidence>
<dbReference type="EC" id="2.1.1.317" evidence="14"/>
<feature type="region of interest" description="Disordered" evidence="15">
    <location>
        <begin position="1"/>
        <end position="21"/>
    </location>
</feature>
<comment type="pathway">
    <text evidence="2">Lipid metabolism; sphingolipid metabolism.</text>
</comment>
<sequence>MDPGFDFAKTPTATKEESSKQYGVRTTAYATIKNAPLPADGPGSHSFSNVLMLLVLLGVPLYCAWKIGGGKYTWFFFILLGFLPLLTGFWYLNSVMGGRLNSKVTYPGKNVESYVSFKDPEDARKYSGHSKIPLETFQEMYIAGKVDFNGDVLDIMEYRHDWASFHFTISLFRFFLFGMIPEVISHSRSQDEEQVRDHYDRGDDFYGYFLGPRMVYTSGIIDTLESEESLEQLQDNKMRVICEKIGLKEGDTMLDIGCGWGTLSVYASSQYGAKVTGATLGRNQTKWGNAALEKLGCAEPQSRILCMDYRDIAIPAGGYDKITCVEMAEHVDDGIFYMQVAGLRKCWQYEDLIWGLFMNKYIFPGADASTPLGFYVSSLESAGFEVESIDNIGVHYSATLWRWYRNWLANKDKVQAKYGDRWYRIWVLFLAWSVIVSRQGGATCWQIVCRKNINSFHRIERQPVQYGLKMNSSGKTGREWKGMPYKSSA</sequence>
<evidence type="ECO:0000256" key="2">
    <source>
        <dbReference type="ARBA" id="ARBA00004760"/>
    </source>
</evidence>
<evidence type="ECO:0000313" key="17">
    <source>
        <dbReference type="EMBL" id="CCG80841.1"/>
    </source>
</evidence>
<feature type="transmembrane region" description="Helical" evidence="16">
    <location>
        <begin position="72"/>
        <end position="92"/>
    </location>
</feature>
<keyword evidence="8" id="KW-0949">S-adenosyl-L-methionine</keyword>
<dbReference type="AlphaFoldDB" id="R4X6M7"/>
<feature type="transmembrane region" description="Helical" evidence="16">
    <location>
        <begin position="46"/>
        <end position="65"/>
    </location>
</feature>
<name>R4X6M7_TAPDE</name>
<dbReference type="InterPro" id="IPR029063">
    <property type="entry name" value="SAM-dependent_MTases_sf"/>
</dbReference>
<dbReference type="GO" id="GO:0008168">
    <property type="term" value="F:methyltransferase activity"/>
    <property type="evidence" value="ECO:0007669"/>
    <property type="project" value="UniProtKB-KW"/>
</dbReference>
<keyword evidence="5" id="KW-0444">Lipid biosynthesis</keyword>
<keyword evidence="13 16" id="KW-0472">Membrane</keyword>
<evidence type="ECO:0000256" key="1">
    <source>
        <dbReference type="ARBA" id="ARBA00004141"/>
    </source>
</evidence>
<dbReference type="PANTHER" id="PTHR45197:SF1">
    <property type="entry name" value="SPHINGOLIPID C9-METHYLTRANSFERASE A-RELATED"/>
    <property type="match status" value="1"/>
</dbReference>
<evidence type="ECO:0000256" key="9">
    <source>
        <dbReference type="ARBA" id="ARBA00022692"/>
    </source>
</evidence>
<comment type="pathway">
    <text evidence="3">Sphingolipid metabolism.</text>
</comment>
<evidence type="ECO:0000256" key="4">
    <source>
        <dbReference type="ARBA" id="ARBA00010815"/>
    </source>
</evidence>
<dbReference type="eggNOG" id="ENOG502QS47">
    <property type="taxonomic scope" value="Eukaryota"/>
</dbReference>
<keyword evidence="11 16" id="KW-1133">Transmembrane helix</keyword>
<dbReference type="PANTHER" id="PTHR45197">
    <property type="entry name" value="SYNTHASE, PUTATIVE (AFU_ORTHOLOGUE AFUA_7G04190)-RELATED"/>
    <property type="match status" value="1"/>
</dbReference>